<keyword evidence="2" id="KW-1185">Reference proteome</keyword>
<accession>A0A9X1DEZ8</accession>
<evidence type="ECO:0000313" key="2">
    <source>
        <dbReference type="Proteomes" id="UP001138757"/>
    </source>
</evidence>
<reference evidence="1" key="1">
    <citation type="submission" date="2021-05" db="EMBL/GenBank/DDBJ databases">
        <title>Genome of Sphingobium sp. strain.</title>
        <authorList>
            <person name="Fan R."/>
        </authorList>
    </citation>
    <scope>NUCLEOTIDE SEQUENCE</scope>
    <source>
        <strain evidence="1">H33</strain>
    </source>
</reference>
<dbReference type="PROSITE" id="PS51257">
    <property type="entry name" value="PROKAR_LIPOPROTEIN"/>
    <property type="match status" value="1"/>
</dbReference>
<dbReference type="EMBL" id="JAHGAW010000012">
    <property type="protein sequence ID" value="MBT2188691.1"/>
    <property type="molecule type" value="Genomic_DNA"/>
</dbReference>
<comment type="caution">
    <text evidence="1">The sequence shown here is derived from an EMBL/GenBank/DDBJ whole genome shotgun (WGS) entry which is preliminary data.</text>
</comment>
<organism evidence="1 2">
    <name type="scientific">Sphingobium nicotianae</name>
    <dbReference type="NCBI Taxonomy" id="2782607"/>
    <lineage>
        <taxon>Bacteria</taxon>
        <taxon>Pseudomonadati</taxon>
        <taxon>Pseudomonadota</taxon>
        <taxon>Alphaproteobacteria</taxon>
        <taxon>Sphingomonadales</taxon>
        <taxon>Sphingomonadaceae</taxon>
        <taxon>Sphingobium</taxon>
    </lineage>
</organism>
<evidence type="ECO:0008006" key="3">
    <source>
        <dbReference type="Google" id="ProtNLM"/>
    </source>
</evidence>
<protein>
    <recommendedName>
        <fullName evidence="3">Lipoprotein</fullName>
    </recommendedName>
</protein>
<name>A0A9X1DEZ8_9SPHN</name>
<dbReference type="Proteomes" id="UP001138757">
    <property type="component" value="Unassembled WGS sequence"/>
</dbReference>
<sequence length="110" mass="12055">MKRTLVVAAMASLTGCSDGAHQPKTILPYCDSAGHVGVQIDGQRYEPLDDPATLKRLNAKLGSLDTPLHVQADTRSDLPYRCIGGTIFTLQRMGYRRIGFIAELRPGNER</sequence>
<proteinExistence type="predicted"/>
<dbReference type="AlphaFoldDB" id="A0A9X1DEZ8"/>
<gene>
    <name evidence="1" type="ORF">KK488_17195</name>
</gene>
<evidence type="ECO:0000313" key="1">
    <source>
        <dbReference type="EMBL" id="MBT2188691.1"/>
    </source>
</evidence>